<keyword evidence="1" id="KW-0812">Transmembrane</keyword>
<evidence type="ECO:0000313" key="3">
    <source>
        <dbReference type="Proteomes" id="UP000294194"/>
    </source>
</evidence>
<evidence type="ECO:0000313" key="2">
    <source>
        <dbReference type="EMBL" id="TBN57319.1"/>
    </source>
</evidence>
<feature type="transmembrane region" description="Helical" evidence="1">
    <location>
        <begin position="59"/>
        <end position="81"/>
    </location>
</feature>
<feature type="transmembrane region" description="Helical" evidence="1">
    <location>
        <begin position="26"/>
        <end position="47"/>
    </location>
</feature>
<organism evidence="2 3">
    <name type="scientific">Glaciihabitans arcticus</name>
    <dbReference type="NCBI Taxonomy" id="2668039"/>
    <lineage>
        <taxon>Bacteria</taxon>
        <taxon>Bacillati</taxon>
        <taxon>Actinomycetota</taxon>
        <taxon>Actinomycetes</taxon>
        <taxon>Micrococcales</taxon>
        <taxon>Microbacteriaceae</taxon>
        <taxon>Glaciihabitans</taxon>
    </lineage>
</organism>
<proteinExistence type="predicted"/>
<sequence>MELLFVVLISASLGLAARYVVRGRETFGAALLPSLSAAVSTIVWVGLLWGANWQFDGGWIWVAALVSGPVVAVIVGALIPARRRAADRALLTKLSGGKA</sequence>
<reference evidence="3" key="1">
    <citation type="submission" date="2019-02" db="EMBL/GenBank/DDBJ databases">
        <title>Glaciihabitans arcticus sp. nov., a psychrotolerant bacterium isolated from polar soil.</title>
        <authorList>
            <person name="Dahal R.H."/>
        </authorList>
    </citation>
    <scope>NUCLEOTIDE SEQUENCE [LARGE SCALE GENOMIC DNA]</scope>
    <source>
        <strain evidence="3">RP-3-7</strain>
    </source>
</reference>
<dbReference type="RefSeq" id="WP_130981430.1">
    <property type="nucleotide sequence ID" value="NZ_SISG01000001.1"/>
</dbReference>
<comment type="caution">
    <text evidence="2">The sequence shown here is derived from an EMBL/GenBank/DDBJ whole genome shotgun (WGS) entry which is preliminary data.</text>
</comment>
<name>A0A4V2JEX9_9MICO</name>
<evidence type="ECO:0000256" key="1">
    <source>
        <dbReference type="SAM" id="Phobius"/>
    </source>
</evidence>
<accession>A0A4V2JEX9</accession>
<evidence type="ECO:0008006" key="4">
    <source>
        <dbReference type="Google" id="ProtNLM"/>
    </source>
</evidence>
<keyword evidence="1" id="KW-0472">Membrane</keyword>
<dbReference type="AlphaFoldDB" id="A0A4V2JEX9"/>
<dbReference type="EMBL" id="SISG01000001">
    <property type="protein sequence ID" value="TBN57319.1"/>
    <property type="molecule type" value="Genomic_DNA"/>
</dbReference>
<dbReference type="Proteomes" id="UP000294194">
    <property type="component" value="Unassembled WGS sequence"/>
</dbReference>
<gene>
    <name evidence="2" type="ORF">EYE40_07865</name>
</gene>
<protein>
    <recommendedName>
        <fullName evidence="4">Integral membrane protein</fullName>
    </recommendedName>
</protein>
<keyword evidence="1" id="KW-1133">Transmembrane helix</keyword>
<keyword evidence="3" id="KW-1185">Reference proteome</keyword>